<dbReference type="CDD" id="cd09823">
    <property type="entry name" value="peroxinectin_like"/>
    <property type="match status" value="2"/>
</dbReference>
<evidence type="ECO:0000313" key="3">
    <source>
        <dbReference type="EMBL" id="KAK6746554.1"/>
    </source>
</evidence>
<dbReference type="PRINTS" id="PR00457">
    <property type="entry name" value="ANPEROXIDASE"/>
</dbReference>
<comment type="caution">
    <text evidence="3">The sequence shown here is derived from an EMBL/GenBank/DDBJ whole genome shotgun (WGS) entry which is preliminary data.</text>
</comment>
<keyword evidence="1" id="KW-0575">Peroxidase</keyword>
<gene>
    <name evidence="3" type="primary">Necator_chrIV.g13350</name>
    <name evidence="3" type="ORF">RB195_000059</name>
</gene>
<dbReference type="PANTHER" id="PTHR11475:SF131">
    <property type="entry name" value="PEROXIDASE"/>
    <property type="match status" value="1"/>
</dbReference>
<dbReference type="PROSITE" id="PS50292">
    <property type="entry name" value="PEROXIDASE_3"/>
    <property type="match status" value="2"/>
</dbReference>
<dbReference type="InterPro" id="IPR037120">
    <property type="entry name" value="Haem_peroxidase_sf_animal"/>
</dbReference>
<name>A0ABR1D7Q6_NECAM</name>
<evidence type="ECO:0000256" key="1">
    <source>
        <dbReference type="ARBA" id="ARBA00022559"/>
    </source>
</evidence>
<sequence length="1547" mass="175022">MRWFYLLLMMSSSAYTLKFPCGPSFTPCERKAFGVKNLEEESEKQSLFYTEKQAEAKKEVTKLMSHDQILLAARQAKDYIEKIFNQTEKQLQRTTKENSFTSGELAWSHYNRGDRYTKYLSFSALISVEATRKLSKSFCAGTTSSKTFGTHYRLLPSRILDAFSLVPLDGSVIQSHCPVSTIEECIAGKYRTYSGHCNNVNHPQYGAIYEPLRRLLPPDYEDKISTPRSSKTNSPLPSATEVAALFTPAPRGHASCSMVLAQWASFIYDDMAHVASSRLVKEGFFTTSKYLPLPCCDPLTDHPECFPIRTKDGKCVTYSRSMPTPKENCSLGYREQGNMVSGYLDASQIYGSTQEIVNKMRSFKDGQLSLRTLSASHNGLPQADDDEDCRSVSPTSQQCLLAGSQRINFLPSNSVMYTMWMRQHNFVAEKLKEVNPTWNDEKLFQEARRIVIAQIQHITYNEFIPVIIGKENLKRNSLDLQVNGYDSRYDMNIDGSTLNMFASVVGQFFLTLLPDQITITDTFGNNKRTEPLGKVFYDPSFIYQRNRFDAVLRFLTRSPIMKPGLHITPELKNAFRKGTFDQGIDMAAYIVQMGRDHGIPGYLQFRRHCNLDNAKSFASMSTKFLPSVNASMFEQLYESPEDVDLIVGGLAEAPLPGALLGPTLSCLFAQQMEKTKRGDRFWYENFFYPSSFSPAQLDEIRKTTLARVICDTSDDIRFIQHNVFALQDDYGNCPVSCSSSIIDSVNFSAWKDEEPKRTLPITKATVEKAIRLGIEQYNRLQEAEGRRIRALGPPPNKNSQSAIFSHASLMAPKRESLDIARTAGVLREATRVLVFGTGLDESEKIPEGLDVATLQQLLPDIEVEKIVGNFTPFLGREPLPKEQCLPQLLPCDHTAKYRTYSGWCNNLQFPKYGNAFTGMRRLLDPAYGDGFDAPRTRARSGFDLPSARAISNSVHQDSPEFHVKFTHMLMQFGQILDHDMMHSPIARGPNNTILNCSSCDSHEMLSIHCFPIKIGKDDPFFPATHSDGRPRCMPFARSLLGQLTLGYRNQLNQLTSFLDLSSVYGSTDCEANQLRLFSQGKLNYTDLGFNKEALPQGNQERDCRSTLSSREKRCFVAGDERSNEQPGLTVIHTILLREHNRIASELRRVNNFWTDEQLYQEARRINVAKIQHVIFKEWLPVVLGCEAMSKYDLMPKKSGYFTGYDPHCDPAISQEMSTSAFRFGHTLIRSKFPRMNDIFKNMTDAIELKDHFGNPSPLYDHKVGHMESMLMGLVGAESMAFDRHITDAVRNHLFAKPGGPLTGIDLPAVNIQRGRDHGVQPYNEYRGICGLRRARTFDDLRSTMDDSAIDALKKVYDSVDDIDLFPGIMSERPIKGALVGPSLACIIGEQMQRLKKCDRFYYENDVQAVKFTPDQLAEIRKTTFAKIICSNSQYARKIQPNVFLMADELTNAPASCSELPDTNFFEWLDRDYCLIDHRVINLGRTKRITPCVACTCTKEGPECHSITVDRCERLFDDYLISDIAKDPVCVIQCARIIKDKFNGSEKS</sequence>
<keyword evidence="4" id="KW-1185">Reference proteome</keyword>
<dbReference type="SUPFAM" id="SSF48113">
    <property type="entry name" value="Heme-dependent peroxidases"/>
    <property type="match status" value="2"/>
</dbReference>
<reference evidence="3 4" key="1">
    <citation type="submission" date="2023-08" db="EMBL/GenBank/DDBJ databases">
        <title>A Necator americanus chromosomal reference genome.</title>
        <authorList>
            <person name="Ilik V."/>
            <person name="Petrzelkova K.J."/>
            <person name="Pardy F."/>
            <person name="Fuh T."/>
            <person name="Niatou-Singa F.S."/>
            <person name="Gouil Q."/>
            <person name="Baker L."/>
            <person name="Ritchie M.E."/>
            <person name="Jex A.R."/>
            <person name="Gazzola D."/>
            <person name="Li H."/>
            <person name="Toshio Fujiwara R."/>
            <person name="Zhan B."/>
            <person name="Aroian R.V."/>
            <person name="Pafco B."/>
            <person name="Schwarz E.M."/>
        </authorList>
    </citation>
    <scope>NUCLEOTIDE SEQUENCE [LARGE SCALE GENOMIC DNA]</scope>
    <source>
        <strain evidence="3 4">Aroian</strain>
        <tissue evidence="3">Whole animal</tissue>
    </source>
</reference>
<dbReference type="InterPro" id="IPR019791">
    <property type="entry name" value="Haem_peroxidase_animal"/>
</dbReference>
<dbReference type="EMBL" id="JAVFWL010000004">
    <property type="protein sequence ID" value="KAK6746554.1"/>
    <property type="molecule type" value="Genomic_DNA"/>
</dbReference>
<dbReference type="Gene3D" id="1.10.640.10">
    <property type="entry name" value="Haem peroxidase domain superfamily, animal type"/>
    <property type="match status" value="2"/>
</dbReference>
<dbReference type="Pfam" id="PF03098">
    <property type="entry name" value="An_peroxidase"/>
    <property type="match status" value="2"/>
</dbReference>
<accession>A0ABR1D7Q6</accession>
<dbReference type="InterPro" id="IPR010255">
    <property type="entry name" value="Haem_peroxidase_sf"/>
</dbReference>
<evidence type="ECO:0000313" key="4">
    <source>
        <dbReference type="Proteomes" id="UP001303046"/>
    </source>
</evidence>
<keyword evidence="2" id="KW-0732">Signal</keyword>
<keyword evidence="1" id="KW-0560">Oxidoreductase</keyword>
<organism evidence="3 4">
    <name type="scientific">Necator americanus</name>
    <name type="common">Human hookworm</name>
    <dbReference type="NCBI Taxonomy" id="51031"/>
    <lineage>
        <taxon>Eukaryota</taxon>
        <taxon>Metazoa</taxon>
        <taxon>Ecdysozoa</taxon>
        <taxon>Nematoda</taxon>
        <taxon>Chromadorea</taxon>
        <taxon>Rhabditida</taxon>
        <taxon>Rhabditina</taxon>
        <taxon>Rhabditomorpha</taxon>
        <taxon>Strongyloidea</taxon>
        <taxon>Ancylostomatidae</taxon>
        <taxon>Bunostominae</taxon>
        <taxon>Necator</taxon>
    </lineage>
</organism>
<evidence type="ECO:0000256" key="2">
    <source>
        <dbReference type="SAM" id="SignalP"/>
    </source>
</evidence>
<dbReference type="Proteomes" id="UP001303046">
    <property type="component" value="Unassembled WGS sequence"/>
</dbReference>
<evidence type="ECO:0008006" key="5">
    <source>
        <dbReference type="Google" id="ProtNLM"/>
    </source>
</evidence>
<proteinExistence type="predicted"/>
<protein>
    <recommendedName>
        <fullName evidence="5">Animal hem peroxidase</fullName>
    </recommendedName>
</protein>
<dbReference type="PANTHER" id="PTHR11475">
    <property type="entry name" value="OXIDASE/PEROXIDASE"/>
    <property type="match status" value="1"/>
</dbReference>
<feature type="signal peptide" evidence="2">
    <location>
        <begin position="1"/>
        <end position="16"/>
    </location>
</feature>
<feature type="chain" id="PRO_5045200702" description="Animal hem peroxidase" evidence="2">
    <location>
        <begin position="17"/>
        <end position="1547"/>
    </location>
</feature>